<gene>
    <name evidence="1" type="ORF">H9Q80_16045</name>
</gene>
<keyword evidence="2" id="KW-1185">Reference proteome</keyword>
<dbReference type="Pfam" id="PF05339">
    <property type="entry name" value="DUF739"/>
    <property type="match status" value="1"/>
</dbReference>
<evidence type="ECO:0000313" key="1">
    <source>
        <dbReference type="EMBL" id="QNM11739.1"/>
    </source>
</evidence>
<evidence type="ECO:0000313" key="2">
    <source>
        <dbReference type="Proteomes" id="UP000515856"/>
    </source>
</evidence>
<dbReference type="KEGG" id="ehn:H9Q80_16045"/>
<name>A0A7G9GLQ7_9FIRM</name>
<reference evidence="1 2" key="1">
    <citation type="submission" date="2020-08" db="EMBL/GenBank/DDBJ databases">
        <authorList>
            <person name="Liu C."/>
            <person name="Sun Q."/>
        </authorList>
    </citation>
    <scope>NUCLEOTIDE SEQUENCE [LARGE SCALE GENOMIC DNA]</scope>
    <source>
        <strain evidence="1 2">NSJ-61</strain>
    </source>
</reference>
<protein>
    <submittedName>
        <fullName evidence="1">DUF739 family protein</fullName>
    </submittedName>
</protein>
<dbReference type="AlphaFoldDB" id="A0A7G9GLQ7"/>
<sequence>MNYVYDYSRFRGDIKAKFKTECNFSRAMGFTSQNSLSDRFNGKVAWRQDEMKKACELLEQPLEMVKTYFFTYVVRK</sequence>
<proteinExistence type="predicted"/>
<dbReference type="EMBL" id="CP060636">
    <property type="protein sequence ID" value="QNM11739.1"/>
    <property type="molecule type" value="Genomic_DNA"/>
</dbReference>
<dbReference type="RefSeq" id="WP_117452142.1">
    <property type="nucleotide sequence ID" value="NZ_CP060636.1"/>
</dbReference>
<dbReference type="InterPro" id="IPR008003">
    <property type="entry name" value="DUF739"/>
</dbReference>
<organism evidence="1 2">
    <name type="scientific">[Eubacterium] hominis</name>
    <dbReference type="NCBI Taxonomy" id="2764325"/>
    <lineage>
        <taxon>Bacteria</taxon>
        <taxon>Bacillati</taxon>
        <taxon>Bacillota</taxon>
        <taxon>Erysipelotrichia</taxon>
        <taxon>Erysipelotrichales</taxon>
        <taxon>Erysipelotrichaceae</taxon>
        <taxon>Amedibacillus</taxon>
    </lineage>
</organism>
<dbReference type="Proteomes" id="UP000515856">
    <property type="component" value="Chromosome"/>
</dbReference>
<accession>A0A7G9GLQ7</accession>